<evidence type="ECO:0000256" key="2">
    <source>
        <dbReference type="ARBA" id="ARBA00022670"/>
    </source>
</evidence>
<feature type="repeat" description="ANK" evidence="7">
    <location>
        <begin position="635"/>
        <end position="667"/>
    </location>
</feature>
<dbReference type="Proteomes" id="UP001430848">
    <property type="component" value="Unassembled WGS sequence"/>
</dbReference>
<dbReference type="PRINTS" id="PR01415">
    <property type="entry name" value="ANKYRIN"/>
</dbReference>
<feature type="domain" description="Peptidase M3A/M3B catalytic" evidence="9">
    <location>
        <begin position="1288"/>
        <end position="1695"/>
    </location>
</feature>
<dbReference type="InterPro" id="IPR024077">
    <property type="entry name" value="Neurolysin/TOP_dom2"/>
</dbReference>
<feature type="repeat" description="ANK" evidence="7">
    <location>
        <begin position="496"/>
        <end position="528"/>
    </location>
</feature>
<keyword evidence="2 8" id="KW-0645">Protease</keyword>
<dbReference type="Pfam" id="PF12796">
    <property type="entry name" value="Ank_2"/>
    <property type="match status" value="2"/>
</dbReference>
<dbReference type="SUPFAM" id="SSF55486">
    <property type="entry name" value="Metalloproteases ('zincins'), catalytic domain"/>
    <property type="match status" value="1"/>
</dbReference>
<reference evidence="10 11" key="1">
    <citation type="submission" date="2024-02" db="EMBL/GenBank/DDBJ databases">
        <title>De novo assembly and annotation of 12 fungi associated with fruit tree decline syndrome in Ontario, Canada.</title>
        <authorList>
            <person name="Sulman M."/>
            <person name="Ellouze W."/>
            <person name="Ilyukhin E."/>
        </authorList>
    </citation>
    <scope>NUCLEOTIDE SEQUENCE [LARGE SCALE GENOMIC DNA]</scope>
    <source>
        <strain evidence="10 11">M169</strain>
    </source>
</reference>
<dbReference type="Gene3D" id="1.10.1370.10">
    <property type="entry name" value="Neurolysin, domain 3"/>
    <property type="match status" value="1"/>
</dbReference>
<dbReference type="PROSITE" id="PS50088">
    <property type="entry name" value="ANK_REPEAT"/>
    <property type="match status" value="7"/>
</dbReference>
<evidence type="ECO:0000256" key="5">
    <source>
        <dbReference type="ARBA" id="ARBA00022833"/>
    </source>
</evidence>
<name>A0ABR1P0P3_DIAER</name>
<keyword evidence="11" id="KW-1185">Reference proteome</keyword>
<dbReference type="Gene3D" id="1.20.1050.40">
    <property type="entry name" value="Endopeptidase. Chain P, domain 1"/>
    <property type="match status" value="1"/>
</dbReference>
<sequence length="1696" mass="189023">MPTIIKAILETETDENIITALRTRDENGHTPITLTLQDGQEDVALILLERSNCDPEALRGPASVHALCVAGGAHQAFNFLLDAGIGLHNIDAPKATLLHHIGPKTSKVFVIQLIQMFPNGLSFRVDGKLPIDTYFESCINCESPTIDPDVLQLLAAPESEELDQREKKVVWESFTLSVQGARPLKETCERSRLNVIRDEIIAKMINSLVKLEFVQSYEAVTHIAGVLPLLKPLRDDLEDLWPVSSEAICGVLQQTVFWETLRESAPLLRLLKATVNCCDVTLVELLLKNGISVHQRIDEMSALEVACLEPAESPDAKQIFTILLDHADASRLDEVNPFHGQGKGLVHYLTGPRKHWQLEKLLDRGVDINIRGGVYVVARPALVHHILRGSPESAMLLLERGADPTAVDGYGIDAAMTAAFTGNMGFLRHLQAAEGQAWQLNWQRTCTSILTGTNDVELEISEMSALHLAAFDGHCDVLRFYIDRDLLTDLDAISVELLTPVHAAAFNGEVDAVKFLYSRGASLNLKSADGSLPLHLAVRNQHAEVVKFLVENGGAMDTDIRGLSPVGYALQLQNQSIIDCLRTSKQYFDYQSKPGRRDEDFVYAYEQALNRGDVDDCKLLCGQGCPVNADLPGQEGRSALIMAIESSNVELIKWLLANNAKATEQTLTQDGKVVSPLSAMIMRPPLNDVLPLLLQRYRTEGGLAVNERPSLICIAAQHDNTMGLDMLLDHLTGDEMTTSLDGETPLHFAAREGNREAVEMLLDYGADVNAFDDDGMTPLHRAIESEPLKESPAAKLLLSHGAALEPRDEWGSTAVMLASKRGDTELVRLLAEAGADLKAPNFSSWTCLHFAAEYGHLETFVWLVSRGLQLHAKNSNGSSAVQHASVRSAFSSFLLNSGYVLDHIDAITCTIPGNTMNWGPAWLKEHFNIYLRRLGLGRLRALANLEPTDSWSPLCIMASIGQTLAVTNLLRLGADVDFEGSPSGSALMAACSSGRLESVKILVRHGAAISYLGEHGIRSAVDAARNHKVILAWLLVDRFTEQRKLSDPAEAESTAHSAEDLKPWSGVVKKELIITGTAERQVHESARSYWFRLMVVKNDWRGRVVNQNRLAQTHRPSRLVPEEPPLINEENQRLTESRILYFLSSASTSKEVRVAAKDASTNVTQATIQQLTREDVFRVVSAVSQRPETQRLPPESQLYLKKLMHEFKMNGLGVEDPEARERLKRDNLRLVEVLKEYIMNLNADVSGIWLSLDELEGLPPNAIERIKETEKDGKFWVNFKTPNRVAMLNNAKNASVRRRYYTAWDNRMEDANGPLLTEMLQLRHDTAKTLGFENFAVSRDAERMLSAVEASSFLSGISEQLLELGRQELDQLVSLKESELVNLQEDLQDESLTKAIFRWDFAYYKRMAKDGGSKLGGDKVSEYFSFQLVLPKLFQVFSLLFGLRFVILSDTDKSIKTWHPDVMAIGVWDDVDKTGEFLGYLFIDPYPREGKYGHVGQYGLQPGFTQPDGTRHYPTSCLMLNYTPPTATKPSLLNYTEVVSCFHEMGHSIHYLTSRSIHARFHQNTPRDFLEIPSRMLEHFFYDKNVIRAVSCHYENPEEDNKLPEDAIEKLVATRYENVASTKLGDLVFAKFDLAVHTAWDDPATRNLSVLLNKLRHDFSLLSGPEDLGLGYGTLHGQTHVRFIHGYGASYYSYLL</sequence>
<accession>A0ABR1P0P3</accession>
<dbReference type="SMART" id="SM00248">
    <property type="entry name" value="ANK"/>
    <property type="match status" value="15"/>
</dbReference>
<dbReference type="Pfam" id="PF01432">
    <property type="entry name" value="Peptidase_M3"/>
    <property type="match status" value="1"/>
</dbReference>
<feature type="repeat" description="ANK" evidence="7">
    <location>
        <begin position="741"/>
        <end position="773"/>
    </location>
</feature>
<organism evidence="10 11">
    <name type="scientific">Diaporthe eres</name>
    <name type="common">Phomopsis oblonga</name>
    <dbReference type="NCBI Taxonomy" id="83184"/>
    <lineage>
        <taxon>Eukaryota</taxon>
        <taxon>Fungi</taxon>
        <taxon>Dikarya</taxon>
        <taxon>Ascomycota</taxon>
        <taxon>Pezizomycotina</taxon>
        <taxon>Sordariomycetes</taxon>
        <taxon>Sordariomycetidae</taxon>
        <taxon>Diaporthales</taxon>
        <taxon>Diaporthaceae</taxon>
        <taxon>Diaporthe</taxon>
        <taxon>Diaporthe eres species complex</taxon>
    </lineage>
</organism>
<feature type="repeat" description="ANK" evidence="7">
    <location>
        <begin position="529"/>
        <end position="561"/>
    </location>
</feature>
<dbReference type="EMBL" id="JAKNSF020000064">
    <property type="protein sequence ID" value="KAK7722872.1"/>
    <property type="molecule type" value="Genomic_DNA"/>
</dbReference>
<dbReference type="Gene3D" id="3.40.390.10">
    <property type="entry name" value="Collagenase (Catalytic Domain)"/>
    <property type="match status" value="1"/>
</dbReference>
<keyword evidence="7" id="KW-0040">ANK repeat</keyword>
<evidence type="ECO:0000313" key="11">
    <source>
        <dbReference type="Proteomes" id="UP001430848"/>
    </source>
</evidence>
<comment type="caution">
    <text evidence="10">The sequence shown here is derived from an EMBL/GenBank/DDBJ whole genome shotgun (WGS) entry which is preliminary data.</text>
</comment>
<evidence type="ECO:0000256" key="3">
    <source>
        <dbReference type="ARBA" id="ARBA00022723"/>
    </source>
</evidence>
<evidence type="ECO:0000256" key="8">
    <source>
        <dbReference type="RuleBase" id="RU003435"/>
    </source>
</evidence>
<dbReference type="PANTHER" id="PTHR11804:SF84">
    <property type="entry name" value="SACCHAROLYSIN"/>
    <property type="match status" value="1"/>
</dbReference>
<keyword evidence="3 8" id="KW-0479">Metal-binding</keyword>
<evidence type="ECO:0000256" key="1">
    <source>
        <dbReference type="ARBA" id="ARBA00006040"/>
    </source>
</evidence>
<dbReference type="SUPFAM" id="SSF48403">
    <property type="entry name" value="Ankyrin repeat"/>
    <property type="match status" value="3"/>
</dbReference>
<dbReference type="CDD" id="cd06455">
    <property type="entry name" value="M3A_TOP"/>
    <property type="match status" value="1"/>
</dbReference>
<evidence type="ECO:0000256" key="4">
    <source>
        <dbReference type="ARBA" id="ARBA00022801"/>
    </source>
</evidence>
<protein>
    <recommendedName>
        <fullName evidence="9">Peptidase M3A/M3B catalytic domain-containing protein</fullName>
    </recommendedName>
</protein>
<keyword evidence="5 8" id="KW-0862">Zinc</keyword>
<dbReference type="PANTHER" id="PTHR11804">
    <property type="entry name" value="PROTEASE M3 THIMET OLIGOPEPTIDASE-RELATED"/>
    <property type="match status" value="1"/>
</dbReference>
<dbReference type="InterPro" id="IPR024079">
    <property type="entry name" value="MetalloPept_cat_dom_sf"/>
</dbReference>
<dbReference type="InterPro" id="IPR036770">
    <property type="entry name" value="Ankyrin_rpt-contain_sf"/>
</dbReference>
<dbReference type="Pfam" id="PF13637">
    <property type="entry name" value="Ank_4"/>
    <property type="match status" value="1"/>
</dbReference>
<evidence type="ECO:0000256" key="7">
    <source>
        <dbReference type="PROSITE-ProRule" id="PRU00023"/>
    </source>
</evidence>
<feature type="repeat" description="ANK" evidence="7">
    <location>
        <begin position="810"/>
        <end position="842"/>
    </location>
</feature>
<keyword evidence="4 8" id="KW-0378">Hydrolase</keyword>
<dbReference type="PROSITE" id="PS50297">
    <property type="entry name" value="ANK_REP_REGION"/>
    <property type="match status" value="5"/>
</dbReference>
<comment type="similarity">
    <text evidence="1 8">Belongs to the peptidase M3 family.</text>
</comment>
<feature type="repeat" description="ANK" evidence="7">
    <location>
        <begin position="843"/>
        <end position="875"/>
    </location>
</feature>
<dbReference type="InterPro" id="IPR045090">
    <property type="entry name" value="Pept_M3A_M3B"/>
</dbReference>
<keyword evidence="6 8" id="KW-0482">Metalloprotease</keyword>
<gene>
    <name evidence="10" type="ORF">SLS63_009146</name>
</gene>
<dbReference type="InterPro" id="IPR001567">
    <property type="entry name" value="Pept_M3A_M3B_dom"/>
</dbReference>
<proteinExistence type="inferred from homology"/>
<evidence type="ECO:0000313" key="10">
    <source>
        <dbReference type="EMBL" id="KAK7722872.1"/>
    </source>
</evidence>
<comment type="cofactor">
    <cofactor evidence="8">
        <name>Zn(2+)</name>
        <dbReference type="ChEBI" id="CHEBI:29105"/>
    </cofactor>
    <text evidence="8">Binds 1 zinc ion.</text>
</comment>
<evidence type="ECO:0000256" key="6">
    <source>
        <dbReference type="ARBA" id="ARBA00023049"/>
    </source>
</evidence>
<dbReference type="Gene3D" id="1.25.40.20">
    <property type="entry name" value="Ankyrin repeat-containing domain"/>
    <property type="match status" value="5"/>
</dbReference>
<feature type="repeat" description="ANK" evidence="7">
    <location>
        <begin position="774"/>
        <end position="809"/>
    </location>
</feature>
<dbReference type="InterPro" id="IPR002110">
    <property type="entry name" value="Ankyrin_rpt"/>
</dbReference>
<dbReference type="InterPro" id="IPR024080">
    <property type="entry name" value="Neurolysin/TOP_N"/>
</dbReference>
<evidence type="ECO:0000259" key="9">
    <source>
        <dbReference type="Pfam" id="PF01432"/>
    </source>
</evidence>